<proteinExistence type="predicted"/>
<name>A0A345M6G6_9CAUD</name>
<evidence type="ECO:0000256" key="3">
    <source>
        <dbReference type="SAM" id="Phobius"/>
    </source>
</evidence>
<feature type="region of interest" description="Disordered" evidence="2">
    <location>
        <begin position="1437"/>
        <end position="1479"/>
    </location>
</feature>
<dbReference type="Proteomes" id="UP000260273">
    <property type="component" value="Segment"/>
</dbReference>
<dbReference type="SUPFAM" id="SSF48371">
    <property type="entry name" value="ARM repeat"/>
    <property type="match status" value="1"/>
</dbReference>
<dbReference type="KEGG" id="vg:65115105"/>
<feature type="transmembrane region" description="Helical" evidence="3">
    <location>
        <begin position="754"/>
        <end position="776"/>
    </location>
</feature>
<feature type="compositionally biased region" description="Polar residues" evidence="2">
    <location>
        <begin position="1456"/>
        <end position="1472"/>
    </location>
</feature>
<keyword evidence="3" id="KW-1133">Transmembrane helix</keyword>
<evidence type="ECO:0000313" key="5">
    <source>
        <dbReference type="Proteomes" id="UP000260273"/>
    </source>
</evidence>
<feature type="transmembrane region" description="Helical" evidence="3">
    <location>
        <begin position="861"/>
        <end position="885"/>
    </location>
</feature>
<reference evidence="5" key="1">
    <citation type="submission" date="2018-07" db="EMBL/GenBank/DDBJ databases">
        <authorList>
            <person name="Quirk P.G."/>
            <person name="Krulwich T.A."/>
        </authorList>
    </citation>
    <scope>NUCLEOTIDE SEQUENCE [LARGE SCALE GENOMIC DNA]</scope>
</reference>
<keyword evidence="3" id="KW-0812">Transmembrane</keyword>
<evidence type="ECO:0000313" key="4">
    <source>
        <dbReference type="EMBL" id="AXH66087.1"/>
    </source>
</evidence>
<evidence type="ECO:0000256" key="2">
    <source>
        <dbReference type="SAM" id="MobiDB-lite"/>
    </source>
</evidence>
<feature type="compositionally biased region" description="Gly residues" evidence="2">
    <location>
        <begin position="159"/>
        <end position="178"/>
    </location>
</feature>
<dbReference type="EMBL" id="MH576960">
    <property type="protein sequence ID" value="AXH66087.1"/>
    <property type="molecule type" value="Genomic_DNA"/>
</dbReference>
<evidence type="ECO:0000256" key="1">
    <source>
        <dbReference type="SAM" id="Coils"/>
    </source>
</evidence>
<feature type="coiled-coil region" evidence="1">
    <location>
        <begin position="292"/>
        <end position="380"/>
    </location>
</feature>
<dbReference type="GeneID" id="65115105"/>
<dbReference type="InterPro" id="IPR016024">
    <property type="entry name" value="ARM-type_fold"/>
</dbReference>
<feature type="compositionally biased region" description="Low complexity" evidence="2">
    <location>
        <begin position="262"/>
        <end position="271"/>
    </location>
</feature>
<protein>
    <submittedName>
        <fullName evidence="4">Tape measure protein</fullName>
    </submittedName>
</protein>
<keyword evidence="1" id="KW-0175">Coiled coil</keyword>
<organism evidence="4 5">
    <name type="scientific">Gordonia phage Pleakley</name>
    <dbReference type="NCBI Taxonomy" id="2283246"/>
    <lineage>
        <taxon>Viruses</taxon>
        <taxon>Duplodnaviria</taxon>
        <taxon>Heunggongvirae</taxon>
        <taxon>Uroviricota</taxon>
        <taxon>Caudoviricetes</taxon>
        <taxon>Zierdtviridae</taxon>
        <taxon>Emilbogenvirinae</taxon>
        <taxon>Pleakleyvirus</taxon>
        <taxon>Pleakleyvirus pleakley</taxon>
    </lineage>
</organism>
<dbReference type="RefSeq" id="YP_010097442.1">
    <property type="nucleotide sequence ID" value="NC_055758.1"/>
</dbReference>
<feature type="region of interest" description="Disordered" evidence="2">
    <location>
        <begin position="260"/>
        <end position="279"/>
    </location>
</feature>
<feature type="compositionally biased region" description="Low complexity" evidence="2">
    <location>
        <begin position="1442"/>
        <end position="1455"/>
    </location>
</feature>
<feature type="transmembrane region" description="Helical" evidence="3">
    <location>
        <begin position="892"/>
        <end position="914"/>
    </location>
</feature>
<feature type="compositionally biased region" description="Polar residues" evidence="2">
    <location>
        <begin position="1643"/>
        <end position="1653"/>
    </location>
</feature>
<feature type="region of interest" description="Disordered" evidence="2">
    <location>
        <begin position="159"/>
        <end position="180"/>
    </location>
</feature>
<accession>A0A345M6G6</accession>
<gene>
    <name evidence="4" type="primary">48</name>
    <name evidence="4" type="ORF">SEA_PLEAKLEY_48</name>
</gene>
<feature type="transmembrane region" description="Helical" evidence="3">
    <location>
        <begin position="830"/>
        <end position="849"/>
    </location>
</feature>
<keyword evidence="5" id="KW-1185">Reference proteome</keyword>
<keyword evidence="3" id="KW-0472">Membrane</keyword>
<sequence length="1847" mass="191595">MAKTFLVGEGAVRLVPNAAGFHQRARKDLAGTKLNVGVDLRPDAKGFRQEARSRLQPIKLTHDVKLRADATGFSRDAKAKLDARKQLVVKAKIEATVDRGSIATAHKEMQAQLSAMGPLKVEIGASVDNASLRRALDFLRAKVEAARITANINSRNGANRGGYGAGGGGRGGSGGGRGRPARTAAITTGVVMAPIVTKAAVGGLTALVGAASQAAGALGLLPAAATAAGAGLAAIAIGAAGIGGAFSALGKESASAGNAVEQSASQQASAQRQIEQADRGLATAHRGVTRALEDLNAARKDAVRRLRDMNDELKMAPLNEREAALAIKEATKRLQEAYASGDSLEIEGAQIDLEKSKLQYDQLKKQNSDLAADVAEANKKGVEGDSQVIQAKDGVTDAVNGLKDAQDALASAMESAAESTKSMAGGVDQLAQAMAKLSPNAQDFVRKVHALGPAWTETRKFIQDRLFEGMGDAVTNLATRQLPVLKIGLAGIAGELNGGVREALGVFSTASAAKDFATTLENIRQMWSGIADSFAPFSQGFIDVTTVGSEFMPRLGTAVRDMAFSFRDSMAEWRADGTMQNFFETSLTMAKQLGRILGNVGAILYQVFSAGAEVGGGFLNTIETATAELREFLGSAEGQEGLKTFFEGVKVAVQTLAPIIQIVASTLLTTLGPALTDLVIGLGPGLVAMFEGLSQGLGAIQPVMSVVGEALGGLGRELGEVFKVLGPVIAETLAALAPAVTPLAQLLGSIIKGLAPILPLIGTVVGALVGALAPAFQKITDALGPVIQSLVDALMPVIPPLAEAFGQVASVLGGALAEIITALAPVIGEIALGFADLVMALLPILPVLADLVTDLLPGIMTVLNAILPIIPTIVQALVSVVNFIVPILIPVLNVLSTVVSTVFTWIANIIGWAIRNVVVPVLTFVIKAVTNVGDIFTWLWNNAIKPAWDGLSTAIKWAWENVISPVFESLKTGISKVGDFFSNVVDGIKKTWETLKNAAATPINWVINHVINGGIGRAWKAVDNFLGGHLPDWKDVGTIGGEQPGAPGMARGGVVPMEPGAVAGKDSVNRVLMPGEFVLSVPAVKAVGLGNLMNLNTAALNGNRSANQGMIPQTNAGAVRLANRQYGMEGGGEVKKGDPAWEAVKRGMDYAQRHQPRPYVWGGSSGPDGGTDCSGWMSEIADVVLGGGGLQRKWATGAFPGGGGTQGDTVNAGGQTWKGGLKAGMSIGVSTVHTAGTIGGLPGLAATNIESGGNTGQGPTFGGPAVGADHGQFPSRYHLPIVDGEFVGGGGGDDTEQVRKGITRWAEKAFDTALSPVKNLLNSAIFNPPPMLREVPRNMYNGMVEPAKDKLLDKVSDLTSVSGWKNRLGGAVSSIRKGVGGALEGVKNFLFDTGGVIRPGTTVVQNDTGQDEYLLNPLDTVLLRGLTSALRALGVNPSINATPSTPTTPSTTTTPDTQDVNISSVGGKNTTPGELPVPEQKEIAPPTEADLNDGVTNDGQQKQRTIDAVIAEGKRRNLSDDDIKAAIATVLVESEGEIYANESVPESMQIAHTKVGSDHDSVGPFQQRNSWGSAADRMDPTKSAGLFYDALAKSGATGTTGQRAQAVQRSAFPEKYDQRTEEAAGYLANYKPAGDTPAGTKNDPVNVTTNDDWPTTAKGVEPGDKTGSAYDQNLQGAAIGKDGSYKPDNNVTPGTDKGGLAKQSPTLQQLWDSQYGKTAQSFAKHTPLGIGGPQMETIGKKIPAISELATGVAKAAPSWAAALAGDPTQLAANVATATGAWATKTATDFASYIPENAGGMFESLLSAAAGPLIGTVNTGMSKDDLTSTMEDVQNRQARRTKTGRRRY</sequence>
<feature type="region of interest" description="Disordered" evidence="2">
    <location>
        <begin position="1629"/>
        <end position="1702"/>
    </location>
</feature>